<evidence type="ECO:0000256" key="6">
    <source>
        <dbReference type="SAM" id="MobiDB-lite"/>
    </source>
</evidence>
<keyword evidence="2" id="KW-0808">Transferase</keyword>
<protein>
    <submittedName>
        <fullName evidence="8">Kinase-like domain-containing protein</fullName>
    </submittedName>
</protein>
<dbReference type="PANTHER" id="PTHR47448:SF1">
    <property type="entry name" value="SERINE_THREONINE-PROTEIN KINASE STE7 HOMOLOG"/>
    <property type="match status" value="1"/>
</dbReference>
<evidence type="ECO:0000256" key="4">
    <source>
        <dbReference type="ARBA" id="ARBA00022777"/>
    </source>
</evidence>
<feature type="region of interest" description="Disordered" evidence="6">
    <location>
        <begin position="1"/>
        <end position="79"/>
    </location>
</feature>
<proteinExistence type="predicted"/>
<feature type="domain" description="Protein kinase" evidence="7">
    <location>
        <begin position="95"/>
        <end position="350"/>
    </location>
</feature>
<gene>
    <name evidence="8" type="ORF">QBC34DRAFT_38061</name>
</gene>
<feature type="compositionally biased region" description="Polar residues" evidence="6">
    <location>
        <begin position="69"/>
        <end position="79"/>
    </location>
</feature>
<dbReference type="EMBL" id="MU865925">
    <property type="protein sequence ID" value="KAK4452011.1"/>
    <property type="molecule type" value="Genomic_DNA"/>
</dbReference>
<evidence type="ECO:0000313" key="8">
    <source>
        <dbReference type="EMBL" id="KAK4452011.1"/>
    </source>
</evidence>
<dbReference type="AlphaFoldDB" id="A0AAV9GW99"/>
<dbReference type="GO" id="GO:0004674">
    <property type="term" value="F:protein serine/threonine kinase activity"/>
    <property type="evidence" value="ECO:0007669"/>
    <property type="project" value="UniProtKB-KW"/>
</dbReference>
<dbReference type="InterPro" id="IPR000719">
    <property type="entry name" value="Prot_kinase_dom"/>
</dbReference>
<comment type="caution">
    <text evidence="8">The sequence shown here is derived from an EMBL/GenBank/DDBJ whole genome shotgun (WGS) entry which is preliminary data.</text>
</comment>
<dbReference type="GO" id="GO:0007165">
    <property type="term" value="P:signal transduction"/>
    <property type="evidence" value="ECO:0007669"/>
    <property type="project" value="UniProtKB-ARBA"/>
</dbReference>
<dbReference type="InterPro" id="IPR050915">
    <property type="entry name" value="MAP_kinase_kinase"/>
</dbReference>
<keyword evidence="4 8" id="KW-0418">Kinase</keyword>
<evidence type="ECO:0000256" key="2">
    <source>
        <dbReference type="ARBA" id="ARBA00022679"/>
    </source>
</evidence>
<dbReference type="InterPro" id="IPR011009">
    <property type="entry name" value="Kinase-like_dom_sf"/>
</dbReference>
<accession>A0AAV9GW99</accession>
<dbReference type="SMART" id="SM00220">
    <property type="entry name" value="S_TKc"/>
    <property type="match status" value="1"/>
</dbReference>
<evidence type="ECO:0000256" key="5">
    <source>
        <dbReference type="ARBA" id="ARBA00022840"/>
    </source>
</evidence>
<sequence>MAQDPPSVPHVESSDTLSSPDSEAGINPGFLSLPQNKQRKRAHSAGPAFGQRRVESVNPDDTPGLVPSVSIQEEPQSSHGNIQGAVELRLDLKSANISPIETVGFRGHVRLVKHVPTGLVLIQKIYDHADRADLVRELRVMGSCVSNRIVALLGPTELASRTGKVEVYMEYMDAGSLDSILAATGTIPIAMLAHIAKCVVGALLYLANNLRMVHRDVRPARMFLNSRGEVKLGGFRLSTRFDQNTASMAESDVRIMRYCSPGRVSSWCISIEDDVWSLGISLFEMAVGKHPYSKYQELGDLLKAIVHNPAPRIQEKHNLPLQFHALIEKCLVRRKGRASLRQLHDDDDFIASATTHDFDPKEWATWLRKRKPPSINRATSLTAERTKNTLLRPRSLGPTSFRYARGDAYLSQLSNKIEACLR</sequence>
<dbReference type="SUPFAM" id="SSF56112">
    <property type="entry name" value="Protein kinase-like (PK-like)"/>
    <property type="match status" value="1"/>
</dbReference>
<keyword evidence="3" id="KW-0547">Nucleotide-binding</keyword>
<evidence type="ECO:0000313" key="9">
    <source>
        <dbReference type="Proteomes" id="UP001321760"/>
    </source>
</evidence>
<evidence type="ECO:0000256" key="3">
    <source>
        <dbReference type="ARBA" id="ARBA00022741"/>
    </source>
</evidence>
<dbReference type="GO" id="GO:0004712">
    <property type="term" value="F:protein serine/threonine/tyrosine kinase activity"/>
    <property type="evidence" value="ECO:0007669"/>
    <property type="project" value="UniProtKB-ARBA"/>
</dbReference>
<dbReference type="GO" id="GO:0005524">
    <property type="term" value="F:ATP binding"/>
    <property type="evidence" value="ECO:0007669"/>
    <property type="project" value="UniProtKB-KW"/>
</dbReference>
<evidence type="ECO:0000256" key="1">
    <source>
        <dbReference type="ARBA" id="ARBA00022527"/>
    </source>
</evidence>
<evidence type="ECO:0000259" key="7">
    <source>
        <dbReference type="PROSITE" id="PS50011"/>
    </source>
</evidence>
<keyword evidence="1" id="KW-0723">Serine/threonine-protein kinase</keyword>
<dbReference type="Pfam" id="PF00069">
    <property type="entry name" value="Pkinase"/>
    <property type="match status" value="1"/>
</dbReference>
<reference evidence="8" key="1">
    <citation type="journal article" date="2023" name="Mol. Phylogenet. Evol.">
        <title>Genome-scale phylogeny and comparative genomics of the fungal order Sordariales.</title>
        <authorList>
            <person name="Hensen N."/>
            <person name="Bonometti L."/>
            <person name="Westerberg I."/>
            <person name="Brannstrom I.O."/>
            <person name="Guillou S."/>
            <person name="Cros-Aarteil S."/>
            <person name="Calhoun S."/>
            <person name="Haridas S."/>
            <person name="Kuo A."/>
            <person name="Mondo S."/>
            <person name="Pangilinan J."/>
            <person name="Riley R."/>
            <person name="LaButti K."/>
            <person name="Andreopoulos B."/>
            <person name="Lipzen A."/>
            <person name="Chen C."/>
            <person name="Yan M."/>
            <person name="Daum C."/>
            <person name="Ng V."/>
            <person name="Clum A."/>
            <person name="Steindorff A."/>
            <person name="Ohm R.A."/>
            <person name="Martin F."/>
            <person name="Silar P."/>
            <person name="Natvig D.O."/>
            <person name="Lalanne C."/>
            <person name="Gautier V."/>
            <person name="Ament-Velasquez S.L."/>
            <person name="Kruys A."/>
            <person name="Hutchinson M.I."/>
            <person name="Powell A.J."/>
            <person name="Barry K."/>
            <person name="Miller A.N."/>
            <person name="Grigoriev I.V."/>
            <person name="Debuchy R."/>
            <person name="Gladieux P."/>
            <person name="Hiltunen Thoren M."/>
            <person name="Johannesson H."/>
        </authorList>
    </citation>
    <scope>NUCLEOTIDE SEQUENCE</scope>
    <source>
        <strain evidence="8">PSN243</strain>
    </source>
</reference>
<reference evidence="8" key="2">
    <citation type="submission" date="2023-05" db="EMBL/GenBank/DDBJ databases">
        <authorList>
            <consortium name="Lawrence Berkeley National Laboratory"/>
            <person name="Steindorff A."/>
            <person name="Hensen N."/>
            <person name="Bonometti L."/>
            <person name="Westerberg I."/>
            <person name="Brannstrom I.O."/>
            <person name="Guillou S."/>
            <person name="Cros-Aarteil S."/>
            <person name="Calhoun S."/>
            <person name="Haridas S."/>
            <person name="Kuo A."/>
            <person name="Mondo S."/>
            <person name="Pangilinan J."/>
            <person name="Riley R."/>
            <person name="Labutti K."/>
            <person name="Andreopoulos B."/>
            <person name="Lipzen A."/>
            <person name="Chen C."/>
            <person name="Yanf M."/>
            <person name="Daum C."/>
            <person name="Ng V."/>
            <person name="Clum A."/>
            <person name="Ohm R."/>
            <person name="Martin F."/>
            <person name="Silar P."/>
            <person name="Natvig D."/>
            <person name="Lalanne C."/>
            <person name="Gautier V."/>
            <person name="Ament-Velasquez S.L."/>
            <person name="Kruys A."/>
            <person name="Hutchinson M.I."/>
            <person name="Powell A.J."/>
            <person name="Barry K."/>
            <person name="Miller A.N."/>
            <person name="Grigoriev I.V."/>
            <person name="Debuchy R."/>
            <person name="Gladieux P."/>
            <person name="Thoren M.H."/>
            <person name="Johannesson H."/>
        </authorList>
    </citation>
    <scope>NUCLEOTIDE SEQUENCE</scope>
    <source>
        <strain evidence="8">PSN243</strain>
    </source>
</reference>
<dbReference type="PROSITE" id="PS50011">
    <property type="entry name" value="PROTEIN_KINASE_DOM"/>
    <property type="match status" value="1"/>
</dbReference>
<dbReference type="Gene3D" id="1.10.510.10">
    <property type="entry name" value="Transferase(Phosphotransferase) domain 1"/>
    <property type="match status" value="1"/>
</dbReference>
<name>A0AAV9GW99_9PEZI</name>
<dbReference type="Proteomes" id="UP001321760">
    <property type="component" value="Unassembled WGS sequence"/>
</dbReference>
<dbReference type="Gene3D" id="3.30.200.20">
    <property type="entry name" value="Phosphorylase Kinase, domain 1"/>
    <property type="match status" value="1"/>
</dbReference>
<keyword evidence="5" id="KW-0067">ATP-binding</keyword>
<keyword evidence="9" id="KW-1185">Reference proteome</keyword>
<dbReference type="PANTHER" id="PTHR47448">
    <property type="entry name" value="DUAL SPECIFICITY MITOGEN-ACTIVATED PROTEIN KINASE KINASE DSOR1-LIKE PROTEIN"/>
    <property type="match status" value="1"/>
</dbReference>
<organism evidence="8 9">
    <name type="scientific">Podospora aff. communis PSN243</name>
    <dbReference type="NCBI Taxonomy" id="3040156"/>
    <lineage>
        <taxon>Eukaryota</taxon>
        <taxon>Fungi</taxon>
        <taxon>Dikarya</taxon>
        <taxon>Ascomycota</taxon>
        <taxon>Pezizomycotina</taxon>
        <taxon>Sordariomycetes</taxon>
        <taxon>Sordariomycetidae</taxon>
        <taxon>Sordariales</taxon>
        <taxon>Podosporaceae</taxon>
        <taxon>Podospora</taxon>
    </lineage>
</organism>